<dbReference type="InterPro" id="IPR016054">
    <property type="entry name" value="LY6_UPA_recep-like"/>
</dbReference>
<reference evidence="5" key="1">
    <citation type="journal article" date="2014" name="PeerJ">
        <title>Ancient pheromone blend as an alternative for copulation in internally fertilizing salamanders.</title>
        <authorList>
            <person name="Van Bocxlaer I."/>
            <person name="Treer D."/>
            <person name="Maex M."/>
            <person name="Vandebergh W."/>
            <person name="Janssenswillen S."/>
            <person name="Stegen G."/>
            <person name="Kok P."/>
            <person name="Willaert B."/>
            <person name="Matthijs S."/>
            <person name="Martens E."/>
            <person name="Mortier A."/>
            <person name="de Greve H."/>
            <person name="Proost P."/>
            <person name="Bossuyt F."/>
        </authorList>
    </citation>
    <scope>NUCLEOTIDE SEQUENCE</scope>
    <source>
        <tissue evidence="5">Abdominal gland</tissue>
    </source>
</reference>
<name>A0A0B5H3M7_9SALA</name>
<evidence type="ECO:0000313" key="5">
    <source>
        <dbReference type="EMBL" id="AJF36133.1"/>
    </source>
</evidence>
<sequence>MKAFLAAVVMLQALITGDCLLCETCLASGTSQCSGIFKQCSPDVTHCVKGLENGTLGGNVILTVFKDCLDPSQQVACGREFQFQNSRYFIQISRTCCDSDFCNKGEVEVPAVDQTPNGYICDECLTQQSSEACTPTGQAHCTGKQNTCSSFYGSALRTGGTLRSYSMKACATQDSCDLYFPVATVFYGYHSQCVPAQKL</sequence>
<feature type="signal peptide" evidence="3">
    <location>
        <begin position="1"/>
        <end position="19"/>
    </location>
</feature>
<organism evidence="5">
    <name type="scientific">Lissotriton helveticus</name>
    <name type="common">palmate newt</name>
    <dbReference type="NCBI Taxonomy" id="256425"/>
    <lineage>
        <taxon>Eukaryota</taxon>
        <taxon>Metazoa</taxon>
        <taxon>Chordata</taxon>
        <taxon>Craniata</taxon>
        <taxon>Vertebrata</taxon>
        <taxon>Euteleostomi</taxon>
        <taxon>Amphibia</taxon>
        <taxon>Batrachia</taxon>
        <taxon>Caudata</taxon>
        <taxon>Salamandroidea</taxon>
        <taxon>Salamandridae</taxon>
        <taxon>Pleurodelinae</taxon>
        <taxon>Lissotriton</taxon>
    </lineage>
</organism>
<dbReference type="PANTHER" id="PTHR20914">
    <property type="entry name" value="LY6/PLAUR DOMAIN-CONTAINING PROTEIN 8"/>
    <property type="match status" value="1"/>
</dbReference>
<keyword evidence="3" id="KW-0732">Signal</keyword>
<proteinExistence type="evidence at transcript level"/>
<dbReference type="AlphaFoldDB" id="A0A0B5H3M7"/>
<feature type="domain" description="UPAR/Ly6" evidence="4">
    <location>
        <begin position="20"/>
        <end position="104"/>
    </location>
</feature>
<dbReference type="SUPFAM" id="SSF57302">
    <property type="entry name" value="Snake toxin-like"/>
    <property type="match status" value="1"/>
</dbReference>
<dbReference type="EMBL" id="KJ402327">
    <property type="protein sequence ID" value="AJF36133.1"/>
    <property type="molecule type" value="mRNA"/>
</dbReference>
<comment type="subcellular location">
    <subcellularLocation>
        <location evidence="1">Secreted</location>
    </subcellularLocation>
</comment>
<dbReference type="InterPro" id="IPR050918">
    <property type="entry name" value="CNF-like_PLA2_Inhibitor"/>
</dbReference>
<evidence type="ECO:0000256" key="2">
    <source>
        <dbReference type="ARBA" id="ARBA00022525"/>
    </source>
</evidence>
<keyword evidence="2" id="KW-0964">Secreted</keyword>
<accession>A0A0B5H3M7</accession>
<evidence type="ECO:0000256" key="3">
    <source>
        <dbReference type="SAM" id="SignalP"/>
    </source>
</evidence>
<dbReference type="InterPro" id="IPR045860">
    <property type="entry name" value="Snake_toxin-like_sf"/>
</dbReference>
<dbReference type="GO" id="GO:0005576">
    <property type="term" value="C:extracellular region"/>
    <property type="evidence" value="ECO:0007669"/>
    <property type="project" value="UniProtKB-SubCell"/>
</dbReference>
<dbReference type="Pfam" id="PF00021">
    <property type="entry name" value="UPAR_LY6"/>
    <property type="match status" value="2"/>
</dbReference>
<feature type="chain" id="PRO_5002102695" evidence="3">
    <location>
        <begin position="20"/>
        <end position="199"/>
    </location>
</feature>
<evidence type="ECO:0000259" key="4">
    <source>
        <dbReference type="Pfam" id="PF00021"/>
    </source>
</evidence>
<evidence type="ECO:0000256" key="1">
    <source>
        <dbReference type="ARBA" id="ARBA00004613"/>
    </source>
</evidence>
<dbReference type="Gene3D" id="2.10.60.10">
    <property type="entry name" value="CD59"/>
    <property type="match status" value="2"/>
</dbReference>
<feature type="domain" description="UPAR/Ly6" evidence="4">
    <location>
        <begin position="118"/>
        <end position="177"/>
    </location>
</feature>
<protein>
    <submittedName>
        <fullName evidence="5">Sodefrin-like factor 2</fullName>
    </submittedName>
</protein>
<dbReference type="PANTHER" id="PTHR20914:SF9">
    <property type="entry name" value="COILED, ISOFORM A"/>
    <property type="match status" value="1"/>
</dbReference>